<sequence>MSRSASTAPAIRPVAKLMAANRSEIAVRIFRAGTELDLRTVAVFAEEDRFSIHRYKADESYQVGVGKGPVAAYLDIESIIGIAKEKGVDAIHPGYGFLSENAAFARACGEAGIVWVGPNPDLLEMMGDKTAARALAQRINVPVLPGTEEPVTDRKEAMKVAKQIGFPLIIKAAFGGGGRGMRIVKKADDLESLLDEAQGEAERAFGNAAVFLEKYIQNAKHIEVQILGDQHGNVIHLHERDCSVQRRHQKVIEVAPSFGLPPEVVTDLCESAARMAGEIGYDNAGTVEFLYDLDRHEWFFIEMNPRIQVEHTVTEVITGLDLVRAQILIAQGHALNSPEVGMPAQADVPRNGFALQCRITTEDPENKFVPDYGRLTAYRSPGGFGVRLDGAMGFTGAIITPFYDSMLVKVIASGQNYELALHRMGRVLSEFRIRGVKTNIPFLENVVAHPTFRTGQATTTLIDTTPELFRFKQRRDRATKLLNFIGDVVVNGNPHAKGYKPAAPLLPVPSPAYDHNVEPPAGSRQKLLELGAQGFADWTRKQKRLLITDTTFRDAHQSLMATRVRSYDMLACAAALAREAPQLFSLEMWGGATFDTAMRFLSEDPWERLRQLRAKVPNICFQMLFRGANAVGYTNYPDHVVHGFVRHAAANGMDIFRIFDSLNYLPNLRVAMEAVQDTHAICEGTLCYTGDILDPKRDKFDLKYYVSLAQELERMGAHMIAIKDMAGLCRPYAAEKLVKVLRSEVGVPIHFHTHDTSGINAGSILRAADAGVDVVDLALASMSGSTSQPNLNSIVAALQGTRRDTTLDREKLDRFSDYWENVRPYYAPFDTAPKSGSAEVYLHEMPGGQYTNLKAQAESMGVSHRWPEIARTYAEVNQLFGDIVKVTPSSKVVGDMALFLFSRGIKPADVVNLEAGATPFPESVIDMLSGGLGWPDGGFPADVTLAVLGAEKAKAARALYTAAKRRGLKAPKVAKKKREQQMADGIAAIRAELATKLKHEPSDDELYSHLMYPSVHDAFLKQQKQFGDVSVLPTPTFFYGLQPGEEISVEIEEGKVLIISLVSVGEPDQDGRRMVNYELNGMARDAVIIDKSVQPKTKAKPKADLADPNQVAAPIPGLVAALSTSMGAKVKKGEKLLLMEAMKMQTTVYSPCDGVVSELNIAVGDTVEAKDLLVRIKPA</sequence>
<dbReference type="GO" id="GO:0004736">
    <property type="term" value="F:pyruvate carboxylase activity"/>
    <property type="evidence" value="ECO:0007669"/>
    <property type="project" value="UniProtKB-EC"/>
</dbReference>
<dbReference type="InterPro" id="IPR011764">
    <property type="entry name" value="Biotin_carboxylation_dom"/>
</dbReference>
<dbReference type="SUPFAM" id="SSF56059">
    <property type="entry name" value="Glutathione synthetase ATP-binding domain-like"/>
    <property type="match status" value="1"/>
</dbReference>
<dbReference type="GO" id="GO:0046872">
    <property type="term" value="F:metal ion binding"/>
    <property type="evidence" value="ECO:0007669"/>
    <property type="project" value="UniProtKB-KW"/>
</dbReference>
<dbReference type="InterPro" id="IPR005482">
    <property type="entry name" value="Biotin_COase_C"/>
</dbReference>
<dbReference type="InterPro" id="IPR001882">
    <property type="entry name" value="Biotin_BS"/>
</dbReference>
<dbReference type="PIRSF" id="PIRSF001594">
    <property type="entry name" value="Pyruv_carbox"/>
    <property type="match status" value="1"/>
</dbReference>
<dbReference type="InterPro" id="IPR011053">
    <property type="entry name" value="Single_hybrid_motif"/>
</dbReference>
<dbReference type="SMART" id="SM00878">
    <property type="entry name" value="Biotin_carb_C"/>
    <property type="match status" value="1"/>
</dbReference>
<keyword evidence="5 11" id="KW-0436">Ligase</keyword>
<dbReference type="AlphaFoldDB" id="A0AAF0CNM2"/>
<feature type="binding site" evidence="14">
    <location>
        <position position="752"/>
    </location>
    <ligand>
        <name>Mn(2+)</name>
        <dbReference type="ChEBI" id="CHEBI:29035"/>
    </ligand>
</feature>
<evidence type="ECO:0000256" key="15">
    <source>
        <dbReference type="PIRSR" id="PIRSR001594-4"/>
    </source>
</evidence>
<dbReference type="InterPro" id="IPR005481">
    <property type="entry name" value="BC-like_N"/>
</dbReference>
<dbReference type="EMBL" id="CP119075">
    <property type="protein sequence ID" value="WED64580.1"/>
    <property type="molecule type" value="Genomic_DNA"/>
</dbReference>
<feature type="domain" description="Lipoyl-binding" evidence="16">
    <location>
        <begin position="1102"/>
        <end position="1177"/>
    </location>
</feature>
<evidence type="ECO:0000313" key="21">
    <source>
        <dbReference type="Proteomes" id="UP001218638"/>
    </source>
</evidence>
<evidence type="ECO:0000256" key="1">
    <source>
        <dbReference type="ARBA" id="ARBA00001953"/>
    </source>
</evidence>
<dbReference type="FunFam" id="3.20.20.70:FF:000033">
    <property type="entry name" value="Pyruvate carboxylase"/>
    <property type="match status" value="1"/>
</dbReference>
<dbReference type="NCBIfam" id="TIGR01235">
    <property type="entry name" value="pyruv_carbox"/>
    <property type="match status" value="1"/>
</dbReference>
<feature type="binding site" evidence="14">
    <location>
        <position position="754"/>
    </location>
    <ligand>
        <name>Mn(2+)</name>
        <dbReference type="ChEBI" id="CHEBI:29035"/>
    </ligand>
</feature>
<feature type="binding site" description="via carbamate group" evidence="14">
    <location>
        <position position="723"/>
    </location>
    <ligand>
        <name>Mn(2+)</name>
        <dbReference type="ChEBI" id="CHEBI:29035"/>
    </ligand>
</feature>
<dbReference type="PROSITE" id="PS00866">
    <property type="entry name" value="CPSASE_1"/>
    <property type="match status" value="1"/>
</dbReference>
<feature type="modified residue" description="N6-carboxylysine" evidence="15">
    <location>
        <position position="723"/>
    </location>
</feature>
<dbReference type="SUPFAM" id="SSF51246">
    <property type="entry name" value="Rudiment single hybrid motif"/>
    <property type="match status" value="1"/>
</dbReference>
<dbReference type="Pfam" id="PF02785">
    <property type="entry name" value="Biotin_carb_C"/>
    <property type="match status" value="1"/>
</dbReference>
<dbReference type="GO" id="GO:0006094">
    <property type="term" value="P:gluconeogenesis"/>
    <property type="evidence" value="ECO:0007669"/>
    <property type="project" value="UniProtKB-KW"/>
</dbReference>
<dbReference type="PROSITE" id="PS50968">
    <property type="entry name" value="BIOTINYL_LIPOYL"/>
    <property type="match status" value="1"/>
</dbReference>
<feature type="binding site" evidence="13">
    <location>
        <position position="248"/>
    </location>
    <ligand>
        <name>ATP</name>
        <dbReference type="ChEBI" id="CHEBI:30616"/>
    </ligand>
</feature>
<keyword evidence="7 11" id="KW-0547">Nucleotide-binding</keyword>
<dbReference type="Gene3D" id="2.40.50.100">
    <property type="match status" value="1"/>
</dbReference>
<dbReference type="InterPro" id="IPR055268">
    <property type="entry name" value="PCB-like"/>
</dbReference>
<dbReference type="CDD" id="cd07937">
    <property type="entry name" value="DRE_TIM_PC_TC_5S"/>
    <property type="match status" value="1"/>
</dbReference>
<dbReference type="InterPro" id="IPR000891">
    <property type="entry name" value="PYR_CT"/>
</dbReference>
<dbReference type="InterPro" id="IPR016185">
    <property type="entry name" value="PreATP-grasp_dom_sf"/>
</dbReference>
<keyword evidence="20" id="KW-0670">Pyruvate</keyword>
<evidence type="ECO:0000256" key="13">
    <source>
        <dbReference type="PIRSR" id="PIRSR001594-2"/>
    </source>
</evidence>
<dbReference type="Pfam" id="PF02786">
    <property type="entry name" value="CPSase_L_D2"/>
    <property type="match status" value="1"/>
</dbReference>
<dbReference type="PROSITE" id="PS00188">
    <property type="entry name" value="BIOTIN"/>
    <property type="match status" value="1"/>
</dbReference>
<comment type="catalytic activity">
    <reaction evidence="11">
        <text>hydrogencarbonate + pyruvate + ATP = oxaloacetate + ADP + phosphate + H(+)</text>
        <dbReference type="Rhea" id="RHEA:20844"/>
        <dbReference type="ChEBI" id="CHEBI:15361"/>
        <dbReference type="ChEBI" id="CHEBI:15378"/>
        <dbReference type="ChEBI" id="CHEBI:16452"/>
        <dbReference type="ChEBI" id="CHEBI:17544"/>
        <dbReference type="ChEBI" id="CHEBI:30616"/>
        <dbReference type="ChEBI" id="CHEBI:43474"/>
        <dbReference type="ChEBI" id="CHEBI:456216"/>
        <dbReference type="EC" id="6.4.1.1"/>
    </reaction>
</comment>
<feature type="active site" evidence="12">
    <location>
        <position position="306"/>
    </location>
</feature>
<dbReference type="InterPro" id="IPR003379">
    <property type="entry name" value="Carboxylase_cons_dom"/>
</dbReference>
<feature type="domain" description="Biotin carboxylation" evidence="18">
    <location>
        <begin position="13"/>
        <end position="467"/>
    </location>
</feature>
<comment type="pathway">
    <text evidence="2">Carbohydrate biosynthesis; gluconeogenesis.</text>
</comment>
<evidence type="ECO:0000259" key="19">
    <source>
        <dbReference type="PROSITE" id="PS50991"/>
    </source>
</evidence>
<evidence type="ECO:0000259" key="16">
    <source>
        <dbReference type="PROSITE" id="PS50968"/>
    </source>
</evidence>
<dbReference type="GO" id="GO:0005737">
    <property type="term" value="C:cytoplasm"/>
    <property type="evidence" value="ECO:0007669"/>
    <property type="project" value="TreeGrafter"/>
</dbReference>
<dbReference type="PANTHER" id="PTHR43778">
    <property type="entry name" value="PYRUVATE CARBOXYLASE"/>
    <property type="match status" value="1"/>
</dbReference>
<dbReference type="Pfam" id="PF00364">
    <property type="entry name" value="Biotin_lipoyl"/>
    <property type="match status" value="1"/>
</dbReference>
<evidence type="ECO:0000256" key="5">
    <source>
        <dbReference type="ARBA" id="ARBA00022598"/>
    </source>
</evidence>
<dbReference type="PANTHER" id="PTHR43778:SF2">
    <property type="entry name" value="PYRUVATE CARBOXYLASE, MITOCHONDRIAL"/>
    <property type="match status" value="1"/>
</dbReference>
<dbReference type="Pfam" id="PF00289">
    <property type="entry name" value="Biotin_carb_N"/>
    <property type="match status" value="1"/>
</dbReference>
<evidence type="ECO:0000256" key="8">
    <source>
        <dbReference type="ARBA" id="ARBA00022840"/>
    </source>
</evidence>
<keyword evidence="8 11" id="KW-0067">ATP-binding</keyword>
<evidence type="ECO:0000256" key="9">
    <source>
        <dbReference type="ARBA" id="ARBA00023267"/>
    </source>
</evidence>
<dbReference type="PROSITE" id="PS50979">
    <property type="entry name" value="BC"/>
    <property type="match status" value="1"/>
</dbReference>
<feature type="modified residue" description="N6-biotinyllysine" evidence="15">
    <location>
        <position position="1143"/>
    </location>
</feature>
<proteinExistence type="predicted"/>
<dbReference type="FunFam" id="3.30.1490.20:FF:000018">
    <property type="entry name" value="Biotin carboxylase"/>
    <property type="match status" value="1"/>
</dbReference>
<feature type="binding site" evidence="13">
    <location>
        <position position="887"/>
    </location>
    <ligand>
        <name>substrate</name>
    </ligand>
</feature>
<keyword evidence="21" id="KW-1185">Reference proteome</keyword>
<dbReference type="FunFam" id="3.40.50.20:FF:000010">
    <property type="entry name" value="Propionyl-CoA carboxylase subunit alpha"/>
    <property type="match status" value="1"/>
</dbReference>
<gene>
    <name evidence="20" type="ORF">PXH66_19740</name>
</gene>
<dbReference type="RefSeq" id="WP_330930788.1">
    <property type="nucleotide sequence ID" value="NZ_CP119075.1"/>
</dbReference>
<dbReference type="InterPro" id="IPR013785">
    <property type="entry name" value="Aldolase_TIM"/>
</dbReference>
<dbReference type="NCBIfam" id="NF009554">
    <property type="entry name" value="PRK12999.1"/>
    <property type="match status" value="1"/>
</dbReference>
<keyword evidence="9 11" id="KW-0092">Biotin</keyword>
<dbReference type="InterPro" id="IPR005930">
    <property type="entry name" value="Pyruv_COase"/>
</dbReference>
<dbReference type="Gene3D" id="3.20.20.70">
    <property type="entry name" value="Aldolase class I"/>
    <property type="match status" value="1"/>
</dbReference>
<evidence type="ECO:0000256" key="11">
    <source>
        <dbReference type="PIRNR" id="PIRNR001594"/>
    </source>
</evidence>
<dbReference type="GO" id="GO:0005524">
    <property type="term" value="F:ATP binding"/>
    <property type="evidence" value="ECO:0007669"/>
    <property type="project" value="UniProtKB-UniRule"/>
</dbReference>
<dbReference type="PROSITE" id="PS50991">
    <property type="entry name" value="PYR_CT"/>
    <property type="match status" value="1"/>
</dbReference>
<evidence type="ECO:0000256" key="4">
    <source>
        <dbReference type="ARBA" id="ARBA00022432"/>
    </source>
</evidence>
<dbReference type="KEGG" id="slom:PXH66_19740"/>
<evidence type="ECO:0000256" key="12">
    <source>
        <dbReference type="PIRSR" id="PIRSR001594-1"/>
    </source>
</evidence>
<dbReference type="InterPro" id="IPR000089">
    <property type="entry name" value="Biotin_lipoyl"/>
</dbReference>
<dbReference type="InterPro" id="IPR011761">
    <property type="entry name" value="ATP-grasp"/>
</dbReference>
<feature type="binding site" evidence="13">
    <location>
        <position position="213"/>
    </location>
    <ligand>
        <name>ATP</name>
        <dbReference type="ChEBI" id="CHEBI:30616"/>
    </ligand>
</feature>
<dbReference type="Pfam" id="PF00682">
    <property type="entry name" value="HMGL-like"/>
    <property type="match status" value="1"/>
</dbReference>
<dbReference type="PROSITE" id="PS00867">
    <property type="entry name" value="CPSASE_2"/>
    <property type="match status" value="1"/>
</dbReference>
<comment type="cofactor">
    <cofactor evidence="1 11">
        <name>biotin</name>
        <dbReference type="ChEBI" id="CHEBI:57586"/>
    </cofactor>
</comment>
<dbReference type="Pfam" id="PF02436">
    <property type="entry name" value="PYC_OADA"/>
    <property type="match status" value="1"/>
</dbReference>
<feature type="binding site" evidence="14">
    <location>
        <position position="554"/>
    </location>
    <ligand>
        <name>Mn(2+)</name>
        <dbReference type="ChEBI" id="CHEBI:29035"/>
    </ligand>
</feature>
<dbReference type="InterPro" id="IPR005479">
    <property type="entry name" value="CPAse_ATP-bd"/>
</dbReference>
<keyword evidence="4" id="KW-0312">Gluconeogenesis</keyword>
<dbReference type="EC" id="6.4.1.1" evidence="3 11"/>
<evidence type="ECO:0000256" key="6">
    <source>
        <dbReference type="ARBA" id="ARBA00022723"/>
    </source>
</evidence>
<keyword evidence="10" id="KW-0511">Multifunctional enzyme</keyword>
<dbReference type="SUPFAM" id="SSF51230">
    <property type="entry name" value="Single hybrid motif"/>
    <property type="match status" value="1"/>
</dbReference>
<reference evidence="20" key="1">
    <citation type="submission" date="2023-03" db="EMBL/GenBank/DDBJ databases">
        <title>Lomoglobus Profundus gen. nov., sp. nov., a novel member of the phylum Verrucomicrobia, isolated from deep-marine sediment of South China Sea.</title>
        <authorList>
            <person name="Ahmad T."/>
            <person name="Ishaq S.E."/>
            <person name="Wang F."/>
        </authorList>
    </citation>
    <scope>NUCLEOTIDE SEQUENCE</scope>
    <source>
        <strain evidence="20">LMO-M01</strain>
    </source>
</reference>
<evidence type="ECO:0000256" key="10">
    <source>
        <dbReference type="ARBA" id="ARBA00023268"/>
    </source>
</evidence>
<evidence type="ECO:0000313" key="20">
    <source>
        <dbReference type="EMBL" id="WED64580.1"/>
    </source>
</evidence>
<dbReference type="Gene3D" id="3.10.600.10">
    <property type="entry name" value="pyruvate carboxylase f1077a mutant domain"/>
    <property type="match status" value="1"/>
</dbReference>
<accession>A0AAF0CNM2</accession>
<evidence type="ECO:0000256" key="3">
    <source>
        <dbReference type="ARBA" id="ARBA00013057"/>
    </source>
</evidence>
<comment type="function">
    <text evidence="11">Catalyzes a 2-step reaction, involving the ATP-dependent carboxylation of the covalently attached biotin in the first step and the transfer of the carboxyl group to pyruvate in the second.</text>
</comment>
<evidence type="ECO:0000259" key="17">
    <source>
        <dbReference type="PROSITE" id="PS50975"/>
    </source>
</evidence>
<evidence type="ECO:0000259" key="18">
    <source>
        <dbReference type="PROSITE" id="PS50979"/>
    </source>
</evidence>
<keyword evidence="6 14" id="KW-0479">Metal-binding</keyword>
<evidence type="ECO:0000256" key="7">
    <source>
        <dbReference type="ARBA" id="ARBA00022741"/>
    </source>
</evidence>
<feature type="domain" description="Pyruvate carboxyltransferase" evidence="19">
    <location>
        <begin position="545"/>
        <end position="813"/>
    </location>
</feature>
<dbReference type="InterPro" id="IPR011054">
    <property type="entry name" value="Rudment_hybrid_motif"/>
</dbReference>
<protein>
    <recommendedName>
        <fullName evidence="3 11">Pyruvate carboxylase</fullName>
        <ecNumber evidence="3 11">6.4.1.1</ecNumber>
    </recommendedName>
</protein>
<evidence type="ECO:0000256" key="14">
    <source>
        <dbReference type="PIRSR" id="PIRSR001594-3"/>
    </source>
</evidence>
<dbReference type="Gene3D" id="3.30.470.20">
    <property type="entry name" value="ATP-grasp fold, B domain"/>
    <property type="match status" value="1"/>
</dbReference>
<dbReference type="CDD" id="cd06850">
    <property type="entry name" value="biotinyl_domain"/>
    <property type="match status" value="1"/>
</dbReference>
<dbReference type="SUPFAM" id="SSF89000">
    <property type="entry name" value="post-HMGL domain-like"/>
    <property type="match status" value="1"/>
</dbReference>
<feature type="domain" description="ATP-grasp" evidence="17">
    <location>
        <begin position="133"/>
        <end position="331"/>
    </location>
</feature>
<dbReference type="SUPFAM" id="SSF52440">
    <property type="entry name" value="PreATP-grasp domain"/>
    <property type="match status" value="1"/>
</dbReference>
<feature type="binding site" evidence="13">
    <location>
        <position position="626"/>
    </location>
    <ligand>
        <name>substrate</name>
    </ligand>
</feature>
<dbReference type="NCBIfam" id="NF006761">
    <property type="entry name" value="PRK09282.1"/>
    <property type="match status" value="1"/>
</dbReference>
<organism evidence="20 21">
    <name type="scientific">Synoicihabitans lomoniglobus</name>
    <dbReference type="NCBI Taxonomy" id="2909285"/>
    <lineage>
        <taxon>Bacteria</taxon>
        <taxon>Pseudomonadati</taxon>
        <taxon>Verrucomicrobiota</taxon>
        <taxon>Opitutia</taxon>
        <taxon>Opitutales</taxon>
        <taxon>Opitutaceae</taxon>
        <taxon>Synoicihabitans</taxon>
    </lineage>
</organism>
<dbReference type="Proteomes" id="UP001218638">
    <property type="component" value="Chromosome"/>
</dbReference>
<name>A0AAF0CNM2_9BACT</name>
<dbReference type="SUPFAM" id="SSF51569">
    <property type="entry name" value="Aldolase"/>
    <property type="match status" value="1"/>
</dbReference>
<dbReference type="PROSITE" id="PS50975">
    <property type="entry name" value="ATP_GRASP"/>
    <property type="match status" value="1"/>
</dbReference>
<feature type="binding site" evidence="13">
    <location>
        <position position="129"/>
    </location>
    <ligand>
        <name>ATP</name>
        <dbReference type="ChEBI" id="CHEBI:30616"/>
    </ligand>
</feature>
<evidence type="ECO:0000256" key="2">
    <source>
        <dbReference type="ARBA" id="ARBA00004742"/>
    </source>
</evidence>